<dbReference type="PANTHER" id="PTHR47962">
    <property type="entry name" value="ATP-DEPENDENT HELICASE LHR-RELATED-RELATED"/>
    <property type="match status" value="1"/>
</dbReference>
<dbReference type="CDD" id="cd18032">
    <property type="entry name" value="DEXHc_RE_I_III_res"/>
    <property type="match status" value="1"/>
</dbReference>
<dbReference type="GO" id="GO:0003677">
    <property type="term" value="F:DNA binding"/>
    <property type="evidence" value="ECO:0007669"/>
    <property type="project" value="InterPro"/>
</dbReference>
<dbReference type="SMART" id="SM00487">
    <property type="entry name" value="DEXDc"/>
    <property type="match status" value="1"/>
</dbReference>
<evidence type="ECO:0000313" key="4">
    <source>
        <dbReference type="EMBL" id="RMB58690.1"/>
    </source>
</evidence>
<dbReference type="InterPro" id="IPR001650">
    <property type="entry name" value="Helicase_C-like"/>
</dbReference>
<dbReference type="Pfam" id="PF00271">
    <property type="entry name" value="Helicase_C"/>
    <property type="match status" value="1"/>
</dbReference>
<dbReference type="PANTHER" id="PTHR47962:SF7">
    <property type="entry name" value="MITOCHONDRIAL ATP-DEPENDENT HELICASE IRC3-RELATED"/>
    <property type="match status" value="1"/>
</dbReference>
<evidence type="ECO:0000259" key="2">
    <source>
        <dbReference type="PROSITE" id="PS51192"/>
    </source>
</evidence>
<dbReference type="Pfam" id="PF11907">
    <property type="entry name" value="DUF3427"/>
    <property type="match status" value="1"/>
</dbReference>
<dbReference type="GO" id="GO:0005524">
    <property type="term" value="F:ATP binding"/>
    <property type="evidence" value="ECO:0007669"/>
    <property type="project" value="InterPro"/>
</dbReference>
<dbReference type="GO" id="GO:0016887">
    <property type="term" value="F:ATP hydrolysis activity"/>
    <property type="evidence" value="ECO:0007669"/>
    <property type="project" value="TreeGrafter"/>
</dbReference>
<dbReference type="Gene3D" id="3.40.50.300">
    <property type="entry name" value="P-loop containing nucleotide triphosphate hydrolases"/>
    <property type="match status" value="2"/>
</dbReference>
<dbReference type="InterPro" id="IPR052511">
    <property type="entry name" value="ATP-dep_Helicase"/>
</dbReference>
<dbReference type="SUPFAM" id="SSF56024">
    <property type="entry name" value="Phospholipase D/nuclease"/>
    <property type="match status" value="1"/>
</dbReference>
<proteinExistence type="predicted"/>
<protein>
    <submittedName>
        <fullName evidence="4">DUF3427 domain-containing protein</fullName>
    </submittedName>
</protein>
<dbReference type="InterPro" id="IPR014001">
    <property type="entry name" value="Helicase_ATP-bd"/>
</dbReference>
<reference evidence="4 5" key="1">
    <citation type="submission" date="2018-10" db="EMBL/GenBank/DDBJ databases">
        <title>Corynebacterium macginleyi genome sequencing and assembly of the type strain and two clinical samples.</title>
        <authorList>
            <person name="Bernier A.-M."/>
            <person name="Bernard K."/>
        </authorList>
    </citation>
    <scope>NUCLEOTIDE SEQUENCE [LARGE SCALE GENOMIC DNA]</scope>
    <source>
        <strain evidence="4 5">NML 120205</strain>
    </source>
</reference>
<evidence type="ECO:0000259" key="3">
    <source>
        <dbReference type="PROSITE" id="PS51194"/>
    </source>
</evidence>
<dbReference type="CDD" id="cd18799">
    <property type="entry name" value="SF2_C_EcoAI-like"/>
    <property type="match status" value="1"/>
</dbReference>
<organism evidence="4 5">
    <name type="scientific">Corynebacterium macginleyi</name>
    <dbReference type="NCBI Taxonomy" id="38290"/>
    <lineage>
        <taxon>Bacteria</taxon>
        <taxon>Bacillati</taxon>
        <taxon>Actinomycetota</taxon>
        <taxon>Actinomycetes</taxon>
        <taxon>Mycobacteriales</taxon>
        <taxon>Corynebacteriaceae</taxon>
        <taxon>Corynebacterium</taxon>
    </lineage>
</organism>
<dbReference type="PROSITE" id="PS51194">
    <property type="entry name" value="HELICASE_CTER"/>
    <property type="match status" value="1"/>
</dbReference>
<evidence type="ECO:0000313" key="5">
    <source>
        <dbReference type="Proteomes" id="UP000270649"/>
    </source>
</evidence>
<dbReference type="InterPro" id="IPR006935">
    <property type="entry name" value="Helicase/UvrB_N"/>
</dbReference>
<feature type="region of interest" description="Disordered" evidence="1">
    <location>
        <begin position="23"/>
        <end position="44"/>
    </location>
</feature>
<dbReference type="Pfam" id="PF13091">
    <property type="entry name" value="PLDc_2"/>
    <property type="match status" value="1"/>
</dbReference>
<gene>
    <name evidence="4" type="ORF">D9543_08300</name>
</gene>
<dbReference type="InterPro" id="IPR021835">
    <property type="entry name" value="DUF3427"/>
</dbReference>
<dbReference type="Gene3D" id="3.30.870.10">
    <property type="entry name" value="Endonuclease Chain A"/>
    <property type="match status" value="1"/>
</dbReference>
<evidence type="ECO:0000256" key="1">
    <source>
        <dbReference type="SAM" id="MobiDB-lite"/>
    </source>
</evidence>
<dbReference type="InterPro" id="IPR025202">
    <property type="entry name" value="PLD-like_dom"/>
</dbReference>
<accession>A0A3M0G145</accession>
<feature type="domain" description="Helicase C-terminal" evidence="3">
    <location>
        <begin position="549"/>
        <end position="706"/>
    </location>
</feature>
<dbReference type="RefSeq" id="WP_121927989.1">
    <property type="nucleotide sequence ID" value="NZ_JBAHVG010000005.1"/>
</dbReference>
<dbReference type="SUPFAM" id="SSF52540">
    <property type="entry name" value="P-loop containing nucleoside triphosphate hydrolases"/>
    <property type="match status" value="1"/>
</dbReference>
<dbReference type="AlphaFoldDB" id="A0A3M0G145"/>
<dbReference type="EMBL" id="REGC01000010">
    <property type="protein sequence ID" value="RMB58690.1"/>
    <property type="molecule type" value="Genomic_DNA"/>
</dbReference>
<name>A0A3M0G145_9CORY</name>
<dbReference type="Proteomes" id="UP000270649">
    <property type="component" value="Unassembled WGS sequence"/>
</dbReference>
<dbReference type="Pfam" id="PF04851">
    <property type="entry name" value="ResIII"/>
    <property type="match status" value="1"/>
</dbReference>
<comment type="caution">
    <text evidence="4">The sequence shown here is derived from an EMBL/GenBank/DDBJ whole genome shotgun (WGS) entry which is preliminary data.</text>
</comment>
<dbReference type="PROSITE" id="PS51192">
    <property type="entry name" value="HELICASE_ATP_BIND_1"/>
    <property type="match status" value="1"/>
</dbReference>
<dbReference type="SMART" id="SM00490">
    <property type="entry name" value="HELICc"/>
    <property type="match status" value="1"/>
</dbReference>
<sequence length="1040" mass="118147">MSHSLDSSLPFGVYETPVTSRIRERMEETQSRHPSAGFGIGTGTDDSARGRYSYAISQYIGNLLEQRLMGLKSPTDRVALINSIAGLLGEDEEIDAEQLLYAVYNTSLAKPPLLPDVSLTKSALFTNAQGEASLTGEIEREIKTADSVDFLCAFIKSSGISVLSQQLQYLRDNQIPFRLLTSTYCGASDAAALKRLVEKYRVDVKICYEHKTTRLHAKAWLFRRNSGFDTAFIGSSNLSRSALIDGWEWNVRGSAAATPEVIEKFIKTFDSYWHDSHFKTFDPARDMDRLQESLRIAKGTESPQALRQLELSGLEVTPYPYQEEMLEALRSEREVKDRHKNLLVAATGTGKTVVAALDYLNICKQWKLRPRLLFVAHRKEILHQARRMYREVLKDADFGELLVNGTEPRRWDFVFASVQSLNSARLQKLASDQFDVMVIDEFHHAEAPTYNALLSYFEPKELLGLTATPERSDGKNVQQYFDYRIAHELRLWDALRLQLLVPMHYYGIADGTDLSSLTWSRGKKDYNTNELSEFYIKSGEKRTRFILNELDKRIFDLSAMKAIGFCVSIAHAEHMAQQFQQFGIPAQAVTSKITSSERAEVIKQLETGAIKVLFSVDIFNEGVDIPAVNTLLLLRPTQSPVIFLQQLGRGLRLAPGKDSCTVFDFIGQQHVEYDFERKFNALIRKRGKRLLTEIDQGFPTTPPGTHIQFDESTTEQVLTNVKKTARSNLRKIRALVAEIRTTDLKEFLDEANLELEDIYRPNKYSWTRLLREENLIESRDDEMEKFLLNRIKVFLHANDATRIDAYLRILKSSTSQFGDMTPSDQAFARMLVLGFWANSNAPSPSSFDEALGILRGRPRVLWELEQIMRIQNDASRIIPQPSEDTVLETHADYSLAELVGALQTGELEKLVSLPREGVKYFPEMNTDLFLVTFQKDDQVSATTNYRDYPISPDLLHWESQSTTTLKSKAALRYIQHKELGGKILIACRFTKKNSVGTASAYTFLGAVDYVSHHSEKPIQFQWKLHRTMPKALYAAGRTVA</sequence>
<dbReference type="InterPro" id="IPR027417">
    <property type="entry name" value="P-loop_NTPase"/>
</dbReference>
<feature type="domain" description="Helicase ATP-binding" evidence="2">
    <location>
        <begin position="332"/>
        <end position="487"/>
    </location>
</feature>